<accession>D9WR11</accession>
<reference evidence="3 4" key="1">
    <citation type="submission" date="2009-02" db="EMBL/GenBank/DDBJ databases">
        <title>Annotation of Streptomyces hygroscopicus strain ATCC 53653.</title>
        <authorList>
            <consortium name="The Broad Institute Genome Sequencing Platform"/>
            <consortium name="Broad Institute Microbial Sequencing Center"/>
            <person name="Fischbach M."/>
            <person name="Godfrey P."/>
            <person name="Ward D."/>
            <person name="Young S."/>
            <person name="Zeng Q."/>
            <person name="Koehrsen M."/>
            <person name="Alvarado L."/>
            <person name="Berlin A.M."/>
            <person name="Bochicchio J."/>
            <person name="Borenstein D."/>
            <person name="Chapman S.B."/>
            <person name="Chen Z."/>
            <person name="Engels R."/>
            <person name="Freedman E."/>
            <person name="Gellesch M."/>
            <person name="Goldberg J."/>
            <person name="Griggs A."/>
            <person name="Gujja S."/>
            <person name="Heilman E.R."/>
            <person name="Heiman D.I."/>
            <person name="Hepburn T.A."/>
            <person name="Howarth C."/>
            <person name="Jen D."/>
            <person name="Larson L."/>
            <person name="Lewis B."/>
            <person name="Mehta T."/>
            <person name="Park D."/>
            <person name="Pearson M."/>
            <person name="Richards J."/>
            <person name="Roberts A."/>
            <person name="Saif S."/>
            <person name="Shea T.D."/>
            <person name="Shenoy N."/>
            <person name="Sisk P."/>
            <person name="Stolte C."/>
            <person name="Sykes S.N."/>
            <person name="Thomson T."/>
            <person name="Walk T."/>
            <person name="White J."/>
            <person name="Yandava C."/>
            <person name="Straight P."/>
            <person name="Clardy J."/>
            <person name="Hung D."/>
            <person name="Kolter R."/>
            <person name="Mekalanos J."/>
            <person name="Walker S."/>
            <person name="Walsh C.T."/>
            <person name="Wieland-Brown L.C."/>
            <person name="Haas B."/>
            <person name="Nusbaum C."/>
            <person name="Birren B."/>
        </authorList>
    </citation>
    <scope>NUCLEOTIDE SEQUENCE [LARGE SCALE GENOMIC DNA]</scope>
    <source>
        <strain evidence="3 4">ATCC 53653</strain>
    </source>
</reference>
<dbReference type="Gene3D" id="2.40.480.10">
    <property type="entry name" value="Allene oxide cyclase-like"/>
    <property type="match status" value="1"/>
</dbReference>
<dbReference type="Pfam" id="PF18678">
    <property type="entry name" value="AOC_like"/>
    <property type="match status" value="1"/>
</dbReference>
<organism evidence="3 4">
    <name type="scientific">Streptomyces himastatinicus ATCC 53653</name>
    <dbReference type="NCBI Taxonomy" id="457427"/>
    <lineage>
        <taxon>Bacteria</taxon>
        <taxon>Bacillati</taxon>
        <taxon>Actinomycetota</taxon>
        <taxon>Actinomycetes</taxon>
        <taxon>Kitasatosporales</taxon>
        <taxon>Streptomycetaceae</taxon>
        <taxon>Streptomyces</taxon>
        <taxon>Streptomyces violaceusniger group</taxon>
    </lineage>
</organism>
<dbReference type="GO" id="GO:0016853">
    <property type="term" value="F:isomerase activity"/>
    <property type="evidence" value="ECO:0007669"/>
    <property type="project" value="InterPro"/>
</dbReference>
<evidence type="ECO:0000313" key="4">
    <source>
        <dbReference type="Proteomes" id="UP000003963"/>
    </source>
</evidence>
<dbReference type="InterPro" id="IPR041013">
    <property type="entry name" value="AOC-like"/>
</dbReference>
<name>D9WR11_9ACTN</name>
<dbReference type="GO" id="GO:0017000">
    <property type="term" value="P:antibiotic biosynthetic process"/>
    <property type="evidence" value="ECO:0007669"/>
    <property type="project" value="InterPro"/>
</dbReference>
<dbReference type="Proteomes" id="UP000003963">
    <property type="component" value="Unassembled WGS sequence"/>
</dbReference>
<dbReference type="InterPro" id="IPR044859">
    <property type="entry name" value="Allene_oxi_cyc_Dirigent"/>
</dbReference>
<dbReference type="HOGENOM" id="CLU_2060090_0_0_11"/>
<evidence type="ECO:0000313" key="3">
    <source>
        <dbReference type="EMBL" id="EFL21988.1"/>
    </source>
</evidence>
<dbReference type="AlphaFoldDB" id="D9WR11"/>
<proteinExistence type="predicted"/>
<evidence type="ECO:0000259" key="2">
    <source>
        <dbReference type="Pfam" id="PF18678"/>
    </source>
</evidence>
<dbReference type="STRING" id="457427.SSOG_01700"/>
<protein>
    <recommendedName>
        <fullName evidence="2">Allene oxide cyclase barrel-like domain-containing protein</fullName>
    </recommendedName>
</protein>
<feature type="domain" description="Allene oxide cyclase barrel-like" evidence="2">
    <location>
        <begin position="56"/>
        <end position="111"/>
    </location>
</feature>
<gene>
    <name evidence="3" type="ORF">SSOG_01700</name>
</gene>
<evidence type="ECO:0000256" key="1">
    <source>
        <dbReference type="SAM" id="MobiDB-lite"/>
    </source>
</evidence>
<sequence length="119" mass="12585">MAFTWMIISGRGGRGRRPSALSDRARAGLRPGRTPDTGQFHRARVGPVSDSFDQQCVGTLVLPDGDITFQGLISVTAAGPGDINVAITGGTGRYRTAHGFIHAVITNTTDTNLTVHLIL</sequence>
<feature type="region of interest" description="Disordered" evidence="1">
    <location>
        <begin position="10"/>
        <end position="36"/>
    </location>
</feature>
<dbReference type="EMBL" id="GG657754">
    <property type="protein sequence ID" value="EFL21988.1"/>
    <property type="molecule type" value="Genomic_DNA"/>
</dbReference>
<keyword evidence="4" id="KW-1185">Reference proteome</keyword>